<gene>
    <name evidence="1" type="ORF">CJ030_MR7G027600</name>
</gene>
<comment type="caution">
    <text evidence="1">The sequence shown here is derived from an EMBL/GenBank/DDBJ whole genome shotgun (WGS) entry which is preliminary data.</text>
</comment>
<dbReference type="Proteomes" id="UP000516437">
    <property type="component" value="Chromosome 7"/>
</dbReference>
<protein>
    <recommendedName>
        <fullName evidence="3">Retrotransposon Copia-like N-terminal domain-containing protein</fullName>
    </recommendedName>
</protein>
<reference evidence="1 2" key="1">
    <citation type="journal article" date="2019" name="Plant Biotechnol. J.">
        <title>The red bayberry genome and genetic basis of sex determination.</title>
        <authorList>
            <person name="Jia H.M."/>
            <person name="Jia H.J."/>
            <person name="Cai Q.L."/>
            <person name="Wang Y."/>
            <person name="Zhao H.B."/>
            <person name="Yang W.F."/>
            <person name="Wang G.Y."/>
            <person name="Li Y.H."/>
            <person name="Zhan D.L."/>
            <person name="Shen Y.T."/>
            <person name="Niu Q.F."/>
            <person name="Chang L."/>
            <person name="Qiu J."/>
            <person name="Zhao L."/>
            <person name="Xie H.B."/>
            <person name="Fu W.Y."/>
            <person name="Jin J."/>
            <person name="Li X.W."/>
            <person name="Jiao Y."/>
            <person name="Zhou C.C."/>
            <person name="Tu T."/>
            <person name="Chai C.Y."/>
            <person name="Gao J.L."/>
            <person name="Fan L.J."/>
            <person name="van de Weg E."/>
            <person name="Wang J.Y."/>
            <person name="Gao Z.S."/>
        </authorList>
    </citation>
    <scope>NUCLEOTIDE SEQUENCE [LARGE SCALE GENOMIC DNA]</scope>
    <source>
        <tissue evidence="1">Leaves</tissue>
    </source>
</reference>
<name>A0A6A1V585_9ROSI</name>
<evidence type="ECO:0008006" key="3">
    <source>
        <dbReference type="Google" id="ProtNLM"/>
    </source>
</evidence>
<keyword evidence="2" id="KW-1185">Reference proteome</keyword>
<proteinExistence type="predicted"/>
<dbReference type="OrthoDB" id="1912561at2759"/>
<sequence length="117" mass="12977">MSQLTAPPPMIHPKTPPLLHATLHGSSSSGPVNTASLLPFKLTGSNYPAWRAQFIIITIGYDLLGYIDGTLPAHQGLHHPPWLLLNTFTSIGRTSFVSTLYLHWFLRVLCLTKKNDF</sequence>
<dbReference type="EMBL" id="RXIC02000025">
    <property type="protein sequence ID" value="KAB1206400.1"/>
    <property type="molecule type" value="Genomic_DNA"/>
</dbReference>
<accession>A0A6A1V585</accession>
<evidence type="ECO:0000313" key="2">
    <source>
        <dbReference type="Proteomes" id="UP000516437"/>
    </source>
</evidence>
<organism evidence="1 2">
    <name type="scientific">Morella rubra</name>
    <name type="common">Chinese bayberry</name>
    <dbReference type="NCBI Taxonomy" id="262757"/>
    <lineage>
        <taxon>Eukaryota</taxon>
        <taxon>Viridiplantae</taxon>
        <taxon>Streptophyta</taxon>
        <taxon>Embryophyta</taxon>
        <taxon>Tracheophyta</taxon>
        <taxon>Spermatophyta</taxon>
        <taxon>Magnoliopsida</taxon>
        <taxon>eudicotyledons</taxon>
        <taxon>Gunneridae</taxon>
        <taxon>Pentapetalae</taxon>
        <taxon>rosids</taxon>
        <taxon>fabids</taxon>
        <taxon>Fagales</taxon>
        <taxon>Myricaceae</taxon>
        <taxon>Morella</taxon>
    </lineage>
</organism>
<evidence type="ECO:0000313" key="1">
    <source>
        <dbReference type="EMBL" id="KAB1206400.1"/>
    </source>
</evidence>
<dbReference type="AlphaFoldDB" id="A0A6A1V585"/>